<dbReference type="Pfam" id="PF00041">
    <property type="entry name" value="fn3"/>
    <property type="match status" value="12"/>
</dbReference>
<dbReference type="EC" id="3.1.3.48" evidence="2"/>
<keyword evidence="7" id="KW-0904">Protein phosphatase</keyword>
<dbReference type="InterPro" id="IPR036116">
    <property type="entry name" value="FN3_sf"/>
</dbReference>
<organism evidence="18 19">
    <name type="scientific">Takifugu rubripes</name>
    <name type="common">Japanese pufferfish</name>
    <name type="synonym">Fugu rubripes</name>
    <dbReference type="NCBI Taxonomy" id="31033"/>
    <lineage>
        <taxon>Eukaryota</taxon>
        <taxon>Metazoa</taxon>
        <taxon>Chordata</taxon>
        <taxon>Craniata</taxon>
        <taxon>Vertebrata</taxon>
        <taxon>Euteleostomi</taxon>
        <taxon>Actinopterygii</taxon>
        <taxon>Neopterygii</taxon>
        <taxon>Teleostei</taxon>
        <taxon>Neoteleostei</taxon>
        <taxon>Acanthomorphata</taxon>
        <taxon>Eupercaria</taxon>
        <taxon>Tetraodontiformes</taxon>
        <taxon>Tetradontoidea</taxon>
        <taxon>Tetraodontidae</taxon>
        <taxon>Takifugu</taxon>
    </lineage>
</organism>
<evidence type="ECO:0000259" key="16">
    <source>
        <dbReference type="PROSITE" id="PS50056"/>
    </source>
</evidence>
<dbReference type="SUPFAM" id="SSF49265">
    <property type="entry name" value="Fibronectin type III"/>
    <property type="match status" value="8"/>
</dbReference>
<dbReference type="SMART" id="SM00194">
    <property type="entry name" value="PTPc"/>
    <property type="match status" value="1"/>
</dbReference>
<keyword evidence="19" id="KW-1185">Reference proteome</keyword>
<evidence type="ECO:0000256" key="3">
    <source>
        <dbReference type="ARBA" id="ARBA00022692"/>
    </source>
</evidence>
<keyword evidence="9 13" id="KW-0472">Membrane</keyword>
<evidence type="ECO:0000256" key="5">
    <source>
        <dbReference type="ARBA" id="ARBA00022737"/>
    </source>
</evidence>
<feature type="domain" description="Fibronectin type-III" evidence="17">
    <location>
        <begin position="352"/>
        <end position="443"/>
    </location>
</feature>
<dbReference type="Proteomes" id="UP000005226">
    <property type="component" value="Chromosome 9"/>
</dbReference>
<evidence type="ECO:0000313" key="19">
    <source>
        <dbReference type="Proteomes" id="UP000005226"/>
    </source>
</evidence>
<dbReference type="Gene3D" id="3.90.190.10">
    <property type="entry name" value="Protein tyrosine phosphatase superfamily"/>
    <property type="match status" value="1"/>
</dbReference>
<evidence type="ECO:0000256" key="1">
    <source>
        <dbReference type="ARBA" id="ARBA00004479"/>
    </source>
</evidence>
<feature type="domain" description="Fibronectin type-III" evidence="17">
    <location>
        <begin position="612"/>
        <end position="703"/>
    </location>
</feature>
<comment type="similarity">
    <text evidence="11">Belongs to the protein-tyrosine phosphatase family. Receptor class 3 subfamily.</text>
</comment>
<dbReference type="Pfam" id="PF00102">
    <property type="entry name" value="Y_phosphatase"/>
    <property type="match status" value="1"/>
</dbReference>
<feature type="domain" description="Tyrosine-protein phosphatase" evidence="15">
    <location>
        <begin position="1449"/>
        <end position="1706"/>
    </location>
</feature>
<feature type="domain" description="Fibronectin type-III" evidence="17">
    <location>
        <begin position="788"/>
        <end position="874"/>
    </location>
</feature>
<accession>A0A674NFF1</accession>
<dbReference type="PROSITE" id="PS50853">
    <property type="entry name" value="FN3"/>
    <property type="match status" value="10"/>
</dbReference>
<dbReference type="InterPro" id="IPR029021">
    <property type="entry name" value="Prot-tyrosine_phosphatase-like"/>
</dbReference>
<keyword evidence="3 13" id="KW-0812">Transmembrane</keyword>
<evidence type="ECO:0000256" key="11">
    <source>
        <dbReference type="ARBA" id="ARBA00025789"/>
    </source>
</evidence>
<comment type="subcellular location">
    <subcellularLocation>
        <location evidence="1">Membrane</location>
        <topology evidence="1">Single-pass type I membrane protein</topology>
    </subcellularLocation>
</comment>
<evidence type="ECO:0000256" key="7">
    <source>
        <dbReference type="ARBA" id="ARBA00022912"/>
    </source>
</evidence>
<protein>
    <recommendedName>
        <fullName evidence="2">protein-tyrosine-phosphatase</fullName>
        <ecNumber evidence="2">3.1.3.48</ecNumber>
    </recommendedName>
</protein>
<dbReference type="InterPro" id="IPR041201">
    <property type="entry name" value="PTPRJ_TM"/>
</dbReference>
<feature type="domain" description="Fibronectin type-III" evidence="17">
    <location>
        <begin position="527"/>
        <end position="611"/>
    </location>
</feature>
<feature type="transmembrane region" description="Helical" evidence="13">
    <location>
        <begin position="1382"/>
        <end position="1408"/>
    </location>
</feature>
<evidence type="ECO:0000256" key="14">
    <source>
        <dbReference type="SAM" id="SignalP"/>
    </source>
</evidence>
<feature type="chain" id="PRO_5025545387" description="protein-tyrosine-phosphatase" evidence="14">
    <location>
        <begin position="27"/>
        <end position="1743"/>
    </location>
</feature>
<evidence type="ECO:0000259" key="17">
    <source>
        <dbReference type="PROSITE" id="PS50853"/>
    </source>
</evidence>
<dbReference type="InterPro" id="IPR050713">
    <property type="entry name" value="RTP_Phos/Ushers"/>
</dbReference>
<keyword evidence="6" id="KW-0378">Hydrolase</keyword>
<evidence type="ECO:0000256" key="6">
    <source>
        <dbReference type="ARBA" id="ARBA00022801"/>
    </source>
</evidence>
<dbReference type="SMART" id="SM00404">
    <property type="entry name" value="PTPc_motif"/>
    <property type="match status" value="1"/>
</dbReference>
<sequence length="1743" mass="192560">MKPLLRVGVPLWSLLISSSLLKICQAQCDSNECSTQTGAWTTAAMPTLTAAETATQTGTMASAIPTTVGTFIPGPASENGTTSLHTTMQPGAVTNLQVTHFTTSSATLNWTKPAGGQSFKVQWTDGINNRTENTTALSHTIHSLTPGVQYNVTVSAVAADGWTEGKGQTVSLHTKPAVVRNLTVTNVMTSSLSLSWAEPEGNAALYTIRVAGEGENIENTTTETSFVIKELTPGSQYNISVAAVAVHPSNEGERASTSTFTRPEKPGNIELTKRGTVSLSIRWSLPRGKFQHFLVDVNETGSGSVYKNATTANAASITGLGPGRSYAITVTSVAGSFEETSKQYEFATSPTPPGSIMVSLKTNSSLLLEWATPALMEGVQTLSYNVTYQSDGKEMQTITTSVNRTELFNLSSGTLYNITLITNGIQNLHSTAVHYSDFTRPNPVLNLVAIPKSISSLEVKWSYPQGAQASYTYFVSLPQFKTTVSTNSTEIHNLDPGTCYNITVKTVVAPQSESTEEKTHACTMPRAVSNLTVKAVNMTAIQLTWLRQPDYKGHYSYLVVARQAGTKVQNDTTSYEAYTFSNLTPGALYYFEVFTVVDGVRSEVTMISIDTKPAPATNVTVTGSTTNLSVSWRAPPEQVVSYTVLVFRDNQLQVFNKSLDNRTTNTVVTDLVPGVYYCVVVVTKSKTWETNSSEVCRATVPNPPGSIVVMSKTIKSINISWPLPQYMDHKQYNFTVSSVNGNFITENSWFLLDNLQSGTLYNISVATVGVCNYESTPVFASSYTKPHPVHNLTATEVTTNTVTLTWEQLESKPSYSYMVQAANDSVFWSKEVFITTVTITGLTPGSRYNFIVTSQTADGTQALQVSRSFYTQSDRVHPSVSTISNSSLLVSWRTPLGSVGHYLVRLNSSFSQDEQLVTLKNTSKNHVFGDLSAGRLYSVQVTVCSGPFNASSEIASNATFPNPPGSLHIPAKTNNSIDVKWQEAPLMTKGSFHYRVSITAPEGGVSVPGTITNHTFTSLLSGTSYNLTVLTVGALGFESEKVQIYTVNTRPFSVNNLSLSSVGLNQTTLVWDHPDEYKESYRYNVTWKSSENVSSVQTREKTYNISDLVPGSRYQFFVTTETFDGTQADSQSISNCTDASPVSWLQCDSPNTPDATLLVSWASPRGQYDDFEVNVNDDKINRSINRTCCSHNVSNLQHHTVYHLTVRTQSCGRPSISVSLQCRTGITNPPSLQGNEKLVQVSEKTDKKFSIQIDPRLLNDTNGPITHVGVLLTHDTPGNSADWRMYLGKTYAEWKESKAQAYLATVMSISDLRGAQTNYTLHVGDESKWENYTNGPLDPGGIYHFAVLVFTDLVLENNVVNGVASLVSSTSFSQVDLIGNSAIGIAIGATLGFFLVFFIILIGFIIYWRRLSSKEEVDIQIHSMRSMAVRMEDYEVYYRKQKADSNCGFAEEFEDLKPVGTDQPKGVALTLENKPKNRYNNVLPYDSSRVKLSIIHGSPYDDYINANYIPGYNSRKEFIAAQGPLPSTVKDFWRMIWEKNVQTLVMLTRCNEQGRVKCEQYWDFGTKHFENINVTAVSDIPLEDWTIRDFDIKNVKTAETRSVRQFHFTAWPDHGVPETTELLINFRHLVREHMDQYSRHSPTVVHCSAGVGRTGTFIAMDRLIFQIERENIVDIYGIVHDLRMHRSLMVQTEDQYVFLNQCALDIIRSRTGTNVDLIYQNTAALSIYENIEPHKNYYRYPDA</sequence>
<evidence type="ECO:0000256" key="2">
    <source>
        <dbReference type="ARBA" id="ARBA00013064"/>
    </source>
</evidence>
<name>A0A674NFF1_TAKRU</name>
<dbReference type="FunFam" id="3.90.190.10:FF:000009">
    <property type="entry name" value="Receptor-type tyrosine-protein phosphatase beta"/>
    <property type="match status" value="1"/>
</dbReference>
<dbReference type="PROSITE" id="PS50055">
    <property type="entry name" value="TYR_PHOSPHATASE_PTP"/>
    <property type="match status" value="1"/>
</dbReference>
<dbReference type="InterPro" id="IPR016130">
    <property type="entry name" value="Tyr_Pase_AS"/>
</dbReference>
<proteinExistence type="inferred from homology"/>
<dbReference type="Gene3D" id="2.60.40.10">
    <property type="entry name" value="Immunoglobulins"/>
    <property type="match status" value="13"/>
</dbReference>
<keyword evidence="10" id="KW-0325">Glycoprotein</keyword>
<feature type="domain" description="Fibronectin type-III" evidence="17">
    <location>
        <begin position="1141"/>
        <end position="1230"/>
    </location>
</feature>
<feature type="signal peptide" evidence="14">
    <location>
        <begin position="1"/>
        <end position="26"/>
    </location>
</feature>
<evidence type="ECO:0000256" key="10">
    <source>
        <dbReference type="ARBA" id="ARBA00023180"/>
    </source>
</evidence>
<dbReference type="CDD" id="cd00063">
    <property type="entry name" value="FN3"/>
    <property type="match status" value="12"/>
</dbReference>
<dbReference type="InterPro" id="IPR003961">
    <property type="entry name" value="FN3_dom"/>
</dbReference>
<keyword evidence="5" id="KW-0677">Repeat</keyword>
<evidence type="ECO:0000259" key="15">
    <source>
        <dbReference type="PROSITE" id="PS50055"/>
    </source>
</evidence>
<feature type="domain" description="Fibronectin type-III" evidence="17">
    <location>
        <begin position="963"/>
        <end position="1052"/>
    </location>
</feature>
<dbReference type="GeneTree" id="ENSGT00940000156870"/>
<dbReference type="PROSITE" id="PS00383">
    <property type="entry name" value="TYR_PHOSPHATASE_1"/>
    <property type="match status" value="1"/>
</dbReference>
<feature type="domain" description="Fibronectin type-III" evidence="17">
    <location>
        <begin position="1053"/>
        <end position="1140"/>
    </location>
</feature>
<dbReference type="GO" id="GO:0004725">
    <property type="term" value="F:protein tyrosine phosphatase activity"/>
    <property type="evidence" value="ECO:0007669"/>
    <property type="project" value="UniProtKB-EC"/>
</dbReference>
<dbReference type="PROSITE" id="PS50056">
    <property type="entry name" value="TYR_PHOSPHATASE_2"/>
    <property type="match status" value="1"/>
</dbReference>
<evidence type="ECO:0000256" key="8">
    <source>
        <dbReference type="ARBA" id="ARBA00022989"/>
    </source>
</evidence>
<dbReference type="InterPro" id="IPR000242">
    <property type="entry name" value="PTP_cat"/>
</dbReference>
<dbReference type="Ensembl" id="ENSTRUT00000074818.1">
    <property type="protein sequence ID" value="ENSTRUP00000072465.1"/>
    <property type="gene ID" value="ENSTRUG00000007719.3"/>
</dbReference>
<dbReference type="PANTHER" id="PTHR46957:SF5">
    <property type="entry name" value="PROTEIN-TYROSINE-PHOSPHATASE"/>
    <property type="match status" value="1"/>
</dbReference>
<dbReference type="GO" id="GO:0032502">
    <property type="term" value="P:developmental process"/>
    <property type="evidence" value="ECO:0007669"/>
    <property type="project" value="UniProtKB-ARBA"/>
</dbReference>
<evidence type="ECO:0000256" key="9">
    <source>
        <dbReference type="ARBA" id="ARBA00023136"/>
    </source>
</evidence>
<dbReference type="InterPro" id="IPR000387">
    <property type="entry name" value="Tyr_Pase_dom"/>
</dbReference>
<keyword evidence="4 14" id="KW-0732">Signal</keyword>
<evidence type="ECO:0000256" key="4">
    <source>
        <dbReference type="ARBA" id="ARBA00022729"/>
    </source>
</evidence>
<dbReference type="SUPFAM" id="SSF52799">
    <property type="entry name" value="(Phosphotyrosine protein) phosphatases II"/>
    <property type="match status" value="1"/>
</dbReference>
<dbReference type="PRINTS" id="PR00700">
    <property type="entry name" value="PRTYPHPHTASE"/>
</dbReference>
<keyword evidence="8 13" id="KW-1133">Transmembrane helix</keyword>
<reference evidence="18" key="3">
    <citation type="submission" date="2025-09" db="UniProtKB">
        <authorList>
            <consortium name="Ensembl"/>
        </authorList>
    </citation>
    <scope>IDENTIFICATION</scope>
</reference>
<comment type="catalytic activity">
    <reaction evidence="12">
        <text>O-phospho-L-tyrosyl-[protein] + H2O = L-tyrosyl-[protein] + phosphate</text>
        <dbReference type="Rhea" id="RHEA:10684"/>
        <dbReference type="Rhea" id="RHEA-COMP:10136"/>
        <dbReference type="Rhea" id="RHEA-COMP:20101"/>
        <dbReference type="ChEBI" id="CHEBI:15377"/>
        <dbReference type="ChEBI" id="CHEBI:43474"/>
        <dbReference type="ChEBI" id="CHEBI:46858"/>
        <dbReference type="ChEBI" id="CHEBI:61978"/>
        <dbReference type="EC" id="3.1.3.48"/>
    </reaction>
</comment>
<dbReference type="InterPro" id="IPR013783">
    <property type="entry name" value="Ig-like_fold"/>
</dbReference>
<gene>
    <name evidence="18" type="primary">LOC101066120</name>
</gene>
<feature type="domain" description="Fibronectin type-III" evidence="17">
    <location>
        <begin position="875"/>
        <end position="962"/>
    </location>
</feature>
<feature type="domain" description="Fibronectin type-III" evidence="17">
    <location>
        <begin position="92"/>
        <end position="177"/>
    </location>
</feature>
<dbReference type="Pfam" id="PF18861">
    <property type="entry name" value="PTP_tm"/>
    <property type="match status" value="1"/>
</dbReference>
<dbReference type="InterPro" id="IPR003595">
    <property type="entry name" value="Tyr_Pase_cat"/>
</dbReference>
<evidence type="ECO:0000256" key="13">
    <source>
        <dbReference type="SAM" id="Phobius"/>
    </source>
</evidence>
<reference evidence="18" key="2">
    <citation type="submission" date="2025-08" db="UniProtKB">
        <authorList>
            <consortium name="Ensembl"/>
        </authorList>
    </citation>
    <scope>IDENTIFICATION</scope>
</reference>
<dbReference type="SMART" id="SM00060">
    <property type="entry name" value="FN3"/>
    <property type="match status" value="14"/>
</dbReference>
<feature type="domain" description="Fibronectin type-III" evidence="17">
    <location>
        <begin position="178"/>
        <end position="265"/>
    </location>
</feature>
<reference evidence="18 19" key="1">
    <citation type="journal article" date="2011" name="Genome Biol. Evol.">
        <title>Integration of the genetic map and genome assembly of fugu facilitates insights into distinct features of genome evolution in teleosts and mammals.</title>
        <authorList>
            <person name="Kai W."/>
            <person name="Kikuchi K."/>
            <person name="Tohari S."/>
            <person name="Chew A.K."/>
            <person name="Tay A."/>
            <person name="Fujiwara A."/>
            <person name="Hosoya S."/>
            <person name="Suetake H."/>
            <person name="Naruse K."/>
            <person name="Brenner S."/>
            <person name="Suzuki Y."/>
            <person name="Venkatesh B."/>
        </authorList>
    </citation>
    <scope>NUCLEOTIDE SEQUENCE [LARGE SCALE GENOMIC DNA]</scope>
</reference>
<dbReference type="PANTHER" id="PTHR46957">
    <property type="entry name" value="CYTOKINE RECEPTOR"/>
    <property type="match status" value="1"/>
</dbReference>
<feature type="domain" description="Tyrosine specific protein phosphatases" evidence="16">
    <location>
        <begin position="1624"/>
        <end position="1697"/>
    </location>
</feature>
<dbReference type="GO" id="GO:0016020">
    <property type="term" value="C:membrane"/>
    <property type="evidence" value="ECO:0007669"/>
    <property type="project" value="UniProtKB-SubCell"/>
</dbReference>
<evidence type="ECO:0000256" key="12">
    <source>
        <dbReference type="ARBA" id="ARBA00051722"/>
    </source>
</evidence>
<evidence type="ECO:0000313" key="18">
    <source>
        <dbReference type="Ensembl" id="ENSTRUP00000072465.1"/>
    </source>
</evidence>